<proteinExistence type="predicted"/>
<sequence>MSGSSTAKANHGSISGPTRDLVAILIVLSQACVSKASSRPTWLIRIPSDLTLHPSKIVLKI</sequence>
<accession>A0A915IVI5</accession>
<reference evidence="2" key="1">
    <citation type="submission" date="2022-11" db="UniProtKB">
        <authorList>
            <consortium name="WormBaseParasite"/>
        </authorList>
    </citation>
    <scope>IDENTIFICATION</scope>
</reference>
<evidence type="ECO:0000313" key="2">
    <source>
        <dbReference type="WBParaSite" id="nRc.2.0.1.t18083-RA"/>
    </source>
</evidence>
<dbReference type="WBParaSite" id="nRc.2.0.1.t18083-RA">
    <property type="protein sequence ID" value="nRc.2.0.1.t18083-RA"/>
    <property type="gene ID" value="nRc.2.0.1.g18083"/>
</dbReference>
<organism evidence="1 2">
    <name type="scientific">Romanomermis culicivorax</name>
    <name type="common">Nematode worm</name>
    <dbReference type="NCBI Taxonomy" id="13658"/>
    <lineage>
        <taxon>Eukaryota</taxon>
        <taxon>Metazoa</taxon>
        <taxon>Ecdysozoa</taxon>
        <taxon>Nematoda</taxon>
        <taxon>Enoplea</taxon>
        <taxon>Dorylaimia</taxon>
        <taxon>Mermithida</taxon>
        <taxon>Mermithoidea</taxon>
        <taxon>Mermithidae</taxon>
        <taxon>Romanomermis</taxon>
    </lineage>
</organism>
<keyword evidence="1" id="KW-1185">Reference proteome</keyword>
<name>A0A915IVI5_ROMCU</name>
<protein>
    <submittedName>
        <fullName evidence="2">Uncharacterized protein</fullName>
    </submittedName>
</protein>
<dbReference type="Proteomes" id="UP000887565">
    <property type="component" value="Unplaced"/>
</dbReference>
<dbReference type="AlphaFoldDB" id="A0A915IVI5"/>
<evidence type="ECO:0000313" key="1">
    <source>
        <dbReference type="Proteomes" id="UP000887565"/>
    </source>
</evidence>